<evidence type="ECO:0000313" key="2">
    <source>
        <dbReference type="EMBL" id="MBD7908563.1"/>
    </source>
</evidence>
<proteinExistence type="predicted"/>
<name>A0ABR8PK64_9BACL</name>
<organism evidence="2 3">
    <name type="scientific">Sporosarcina gallistercoris</name>
    <dbReference type="NCBI Taxonomy" id="2762245"/>
    <lineage>
        <taxon>Bacteria</taxon>
        <taxon>Bacillati</taxon>
        <taxon>Bacillota</taxon>
        <taxon>Bacilli</taxon>
        <taxon>Bacillales</taxon>
        <taxon>Caryophanaceae</taxon>
        <taxon>Sporosarcina</taxon>
    </lineage>
</organism>
<protein>
    <recommendedName>
        <fullName evidence="4">Lipoprotein</fullName>
    </recommendedName>
</protein>
<gene>
    <name evidence="2" type="ORF">H9659_09490</name>
</gene>
<keyword evidence="3" id="KW-1185">Reference proteome</keyword>
<feature type="signal peptide" evidence="1">
    <location>
        <begin position="1"/>
        <end position="24"/>
    </location>
</feature>
<dbReference type="RefSeq" id="WP_191689827.1">
    <property type="nucleotide sequence ID" value="NZ_JACSQY010000006.1"/>
</dbReference>
<feature type="chain" id="PRO_5045441152" description="Lipoprotein" evidence="1">
    <location>
        <begin position="25"/>
        <end position="81"/>
    </location>
</feature>
<evidence type="ECO:0000313" key="3">
    <source>
        <dbReference type="Proteomes" id="UP000659496"/>
    </source>
</evidence>
<evidence type="ECO:0000256" key="1">
    <source>
        <dbReference type="SAM" id="SignalP"/>
    </source>
</evidence>
<keyword evidence="1" id="KW-0732">Signal</keyword>
<accession>A0ABR8PK64</accession>
<dbReference type="PROSITE" id="PS51257">
    <property type="entry name" value="PROKAR_LIPOPROTEIN"/>
    <property type="match status" value="1"/>
</dbReference>
<comment type="caution">
    <text evidence="2">The sequence shown here is derived from an EMBL/GenBank/DDBJ whole genome shotgun (WGS) entry which is preliminary data.</text>
</comment>
<sequence length="81" mass="9382">MKKKELFFIPFVTLVTLMSLGACADEESEFIIFRDHENMSEISRDYLLNCLDDRGIEFKLDSQKNILIQKRDNDMAVASCS</sequence>
<evidence type="ECO:0008006" key="4">
    <source>
        <dbReference type="Google" id="ProtNLM"/>
    </source>
</evidence>
<reference evidence="2 3" key="1">
    <citation type="submission" date="2020-08" db="EMBL/GenBank/DDBJ databases">
        <title>A Genomic Blueprint of the Chicken Gut Microbiome.</title>
        <authorList>
            <person name="Gilroy R."/>
            <person name="Ravi A."/>
            <person name="Getino M."/>
            <person name="Pursley I."/>
            <person name="Horton D.L."/>
            <person name="Alikhan N.-F."/>
            <person name="Baker D."/>
            <person name="Gharbi K."/>
            <person name="Hall N."/>
            <person name="Watson M."/>
            <person name="Adriaenssens E.M."/>
            <person name="Foster-Nyarko E."/>
            <person name="Jarju S."/>
            <person name="Secka A."/>
            <person name="Antonio M."/>
            <person name="Oren A."/>
            <person name="Chaudhuri R."/>
            <person name="La Ragione R.M."/>
            <person name="Hildebrand F."/>
            <person name="Pallen M.J."/>
        </authorList>
    </citation>
    <scope>NUCLEOTIDE SEQUENCE [LARGE SCALE GENOMIC DNA]</scope>
    <source>
        <strain evidence="2 3">Sa3CUA8</strain>
    </source>
</reference>
<dbReference type="Proteomes" id="UP000659496">
    <property type="component" value="Unassembled WGS sequence"/>
</dbReference>
<dbReference type="EMBL" id="JACSQY010000006">
    <property type="protein sequence ID" value="MBD7908563.1"/>
    <property type="molecule type" value="Genomic_DNA"/>
</dbReference>